<comment type="caution">
    <text evidence="3">The sequence shown here is derived from an EMBL/GenBank/DDBJ whole genome shotgun (WGS) entry which is preliminary data.</text>
</comment>
<gene>
    <name evidence="3" type="primary">RvY_04059-1</name>
    <name evidence="3" type="synonym">RvY_04059.1</name>
    <name evidence="3" type="ORF">RvY_04059</name>
</gene>
<accession>A0A1D1UQ99</accession>
<dbReference type="AlphaFoldDB" id="A0A1D1UQ99"/>
<dbReference type="EMBL" id="BDGG01000002">
    <property type="protein sequence ID" value="GAU91884.1"/>
    <property type="molecule type" value="Genomic_DNA"/>
</dbReference>
<keyword evidence="2" id="KW-0472">Membrane</keyword>
<protein>
    <submittedName>
        <fullName evidence="3">Uncharacterized protein</fullName>
    </submittedName>
</protein>
<proteinExistence type="predicted"/>
<feature type="transmembrane region" description="Helical" evidence="2">
    <location>
        <begin position="60"/>
        <end position="78"/>
    </location>
</feature>
<keyword evidence="2" id="KW-1133">Transmembrane helix</keyword>
<evidence type="ECO:0000313" key="3">
    <source>
        <dbReference type="EMBL" id="GAU91884.1"/>
    </source>
</evidence>
<reference evidence="3 4" key="1">
    <citation type="journal article" date="2016" name="Nat. Commun.">
        <title>Extremotolerant tardigrade genome and improved radiotolerance of human cultured cells by tardigrade-unique protein.</title>
        <authorList>
            <person name="Hashimoto T."/>
            <person name="Horikawa D.D."/>
            <person name="Saito Y."/>
            <person name="Kuwahara H."/>
            <person name="Kozuka-Hata H."/>
            <person name="Shin-I T."/>
            <person name="Minakuchi Y."/>
            <person name="Ohishi K."/>
            <person name="Motoyama A."/>
            <person name="Aizu T."/>
            <person name="Enomoto A."/>
            <person name="Kondo K."/>
            <person name="Tanaka S."/>
            <person name="Hara Y."/>
            <person name="Koshikawa S."/>
            <person name="Sagara H."/>
            <person name="Miura T."/>
            <person name="Yokobori S."/>
            <person name="Miyagawa K."/>
            <person name="Suzuki Y."/>
            <person name="Kubo T."/>
            <person name="Oyama M."/>
            <person name="Kohara Y."/>
            <person name="Fujiyama A."/>
            <person name="Arakawa K."/>
            <person name="Katayama T."/>
            <person name="Toyoda A."/>
            <person name="Kunieda T."/>
        </authorList>
    </citation>
    <scope>NUCLEOTIDE SEQUENCE [LARGE SCALE GENOMIC DNA]</scope>
    <source>
        <strain evidence="3 4">YOKOZUNA-1</strain>
    </source>
</reference>
<sequence length="80" mass="9141">MAARRRARDNSVEEEDAELPEEASKTTGRSTRKRTVKDMAESEEDPEKQRLQKAHSKRKLYAAWLMNGSGIPSLTFFIDS</sequence>
<evidence type="ECO:0000256" key="2">
    <source>
        <dbReference type="SAM" id="Phobius"/>
    </source>
</evidence>
<evidence type="ECO:0000256" key="1">
    <source>
        <dbReference type="SAM" id="MobiDB-lite"/>
    </source>
</evidence>
<dbReference type="Proteomes" id="UP000186922">
    <property type="component" value="Unassembled WGS sequence"/>
</dbReference>
<evidence type="ECO:0000313" key="4">
    <source>
        <dbReference type="Proteomes" id="UP000186922"/>
    </source>
</evidence>
<feature type="region of interest" description="Disordered" evidence="1">
    <location>
        <begin position="1"/>
        <end position="53"/>
    </location>
</feature>
<organism evidence="3 4">
    <name type="scientific">Ramazzottius varieornatus</name>
    <name type="common">Water bear</name>
    <name type="synonym">Tardigrade</name>
    <dbReference type="NCBI Taxonomy" id="947166"/>
    <lineage>
        <taxon>Eukaryota</taxon>
        <taxon>Metazoa</taxon>
        <taxon>Ecdysozoa</taxon>
        <taxon>Tardigrada</taxon>
        <taxon>Eutardigrada</taxon>
        <taxon>Parachela</taxon>
        <taxon>Hypsibioidea</taxon>
        <taxon>Ramazzottiidae</taxon>
        <taxon>Ramazzottius</taxon>
    </lineage>
</organism>
<keyword evidence="4" id="KW-1185">Reference proteome</keyword>
<keyword evidence="2" id="KW-0812">Transmembrane</keyword>
<name>A0A1D1UQ99_RAMVA</name>
<feature type="compositionally biased region" description="Acidic residues" evidence="1">
    <location>
        <begin position="12"/>
        <end position="21"/>
    </location>
</feature>